<evidence type="ECO:0000313" key="4">
    <source>
        <dbReference type="Proteomes" id="UP000184267"/>
    </source>
</evidence>
<sequence>MSCWIAVATQFNATTGPPTSFGSNCQIHAIVSWAPISYGSSVLFDTTILLLTLAKLPRNLAHKSVVGRQIFRDTLMYFSITAVTNIVVLSFQSLGEAHSMLKPNAVPFSTVMTVTMGSRVYLNLKLLQKRRQAEGSDGIALSVPRSDKNRTASSGSDVTQGPEALVPAHGLASSAERVGKVRSPLTFDV</sequence>
<comment type="caution">
    <text evidence="3">The sequence shown here is derived from an EMBL/GenBank/DDBJ whole genome shotgun (WGS) entry which is preliminary data.</text>
</comment>
<name>A0A1M2VJI8_TRAPU</name>
<proteinExistence type="predicted"/>
<organism evidence="3 4">
    <name type="scientific">Trametes pubescens</name>
    <name type="common">White-rot fungus</name>
    <dbReference type="NCBI Taxonomy" id="154538"/>
    <lineage>
        <taxon>Eukaryota</taxon>
        <taxon>Fungi</taxon>
        <taxon>Dikarya</taxon>
        <taxon>Basidiomycota</taxon>
        <taxon>Agaricomycotina</taxon>
        <taxon>Agaricomycetes</taxon>
        <taxon>Polyporales</taxon>
        <taxon>Polyporaceae</taxon>
        <taxon>Trametes</taxon>
    </lineage>
</organism>
<keyword evidence="2" id="KW-1133">Transmembrane helix</keyword>
<dbReference type="Proteomes" id="UP000184267">
    <property type="component" value="Unassembled WGS sequence"/>
</dbReference>
<protein>
    <submittedName>
        <fullName evidence="3">Uncharacterized protein</fullName>
    </submittedName>
</protein>
<feature type="transmembrane region" description="Helical" evidence="2">
    <location>
        <begin position="32"/>
        <end position="54"/>
    </location>
</feature>
<feature type="transmembrane region" description="Helical" evidence="2">
    <location>
        <begin position="105"/>
        <end position="122"/>
    </location>
</feature>
<evidence type="ECO:0000256" key="1">
    <source>
        <dbReference type="SAM" id="MobiDB-lite"/>
    </source>
</evidence>
<gene>
    <name evidence="3" type="ORF">TRAPUB_1351</name>
</gene>
<dbReference type="OrthoDB" id="3235847at2759"/>
<feature type="region of interest" description="Disordered" evidence="1">
    <location>
        <begin position="138"/>
        <end position="163"/>
    </location>
</feature>
<keyword evidence="2" id="KW-0472">Membrane</keyword>
<dbReference type="EMBL" id="MNAD01001129">
    <property type="protein sequence ID" value="OJT07759.1"/>
    <property type="molecule type" value="Genomic_DNA"/>
</dbReference>
<feature type="transmembrane region" description="Helical" evidence="2">
    <location>
        <begin position="75"/>
        <end position="93"/>
    </location>
</feature>
<evidence type="ECO:0000256" key="2">
    <source>
        <dbReference type="SAM" id="Phobius"/>
    </source>
</evidence>
<evidence type="ECO:0000313" key="3">
    <source>
        <dbReference type="EMBL" id="OJT07759.1"/>
    </source>
</evidence>
<keyword evidence="2" id="KW-0812">Transmembrane</keyword>
<reference evidence="3 4" key="1">
    <citation type="submission" date="2016-10" db="EMBL/GenBank/DDBJ databases">
        <title>Genome sequence of the basidiomycete white-rot fungus Trametes pubescens.</title>
        <authorList>
            <person name="Makela M.R."/>
            <person name="Granchi Z."/>
            <person name="Peng M."/>
            <person name="De Vries R.P."/>
            <person name="Grigoriev I."/>
            <person name="Riley R."/>
            <person name="Hilden K."/>
        </authorList>
    </citation>
    <scope>NUCLEOTIDE SEQUENCE [LARGE SCALE GENOMIC DNA]</scope>
    <source>
        <strain evidence="3 4">FBCC735</strain>
    </source>
</reference>
<keyword evidence="4" id="KW-1185">Reference proteome</keyword>
<dbReference type="AlphaFoldDB" id="A0A1M2VJI8"/>
<accession>A0A1M2VJI8</accession>